<evidence type="ECO:0000313" key="2">
    <source>
        <dbReference type="EMBL" id="SOB86436.1"/>
    </source>
</evidence>
<dbReference type="RefSeq" id="WP_144033559.1">
    <property type="nucleotide sequence ID" value="NZ_OBMI01000002.1"/>
</dbReference>
<dbReference type="AlphaFoldDB" id="A0A285QX84"/>
<name>A0A285QX84_9SPHN</name>
<reference evidence="2 3" key="1">
    <citation type="submission" date="2017-07" db="EMBL/GenBank/DDBJ databases">
        <authorList>
            <person name="Sun Z.S."/>
            <person name="Albrecht U."/>
            <person name="Echele G."/>
            <person name="Lee C.C."/>
        </authorList>
    </citation>
    <scope>NUCLEOTIDE SEQUENCE [LARGE SCALE GENOMIC DNA]</scope>
    <source>
        <strain evidence="2 3">CGMCC 1.12672</strain>
    </source>
</reference>
<proteinExistence type="predicted"/>
<feature type="region of interest" description="Disordered" evidence="1">
    <location>
        <begin position="52"/>
        <end position="74"/>
    </location>
</feature>
<feature type="compositionally biased region" description="Low complexity" evidence="1">
    <location>
        <begin position="1"/>
        <end position="17"/>
    </location>
</feature>
<organism evidence="2 3">
    <name type="scientific">Sphingomonas guangdongensis</name>
    <dbReference type="NCBI Taxonomy" id="1141890"/>
    <lineage>
        <taxon>Bacteria</taxon>
        <taxon>Pseudomonadati</taxon>
        <taxon>Pseudomonadota</taxon>
        <taxon>Alphaproteobacteria</taxon>
        <taxon>Sphingomonadales</taxon>
        <taxon>Sphingomonadaceae</taxon>
        <taxon>Sphingomonas</taxon>
    </lineage>
</organism>
<protein>
    <submittedName>
        <fullName evidence="2">Uncharacterized protein</fullName>
    </submittedName>
</protein>
<accession>A0A285QX84</accession>
<feature type="region of interest" description="Disordered" evidence="1">
    <location>
        <begin position="1"/>
        <end position="23"/>
    </location>
</feature>
<dbReference type="EMBL" id="OBMI01000002">
    <property type="protein sequence ID" value="SOB86436.1"/>
    <property type="molecule type" value="Genomic_DNA"/>
</dbReference>
<sequence length="208" mass="20820">MTTTAAASDTPASPRSPQTGGPALLTRAVAALPREGAAKPAASGEATARAFRALLGSKDEPTAPADRSDDQPRGALIGAATSLPLTIAAAAPVSESGALQLDPAAAEAVGKLANAVAAALAQGREPVITIQFNDPAALSQGAVLIREVSGALTVRLEGVAAAALALPPRALEDQLRVALDRRRVRLGRLEWGAAADAVSSTAGRSESR</sequence>
<dbReference type="Proteomes" id="UP000219494">
    <property type="component" value="Unassembled WGS sequence"/>
</dbReference>
<keyword evidence="3" id="KW-1185">Reference proteome</keyword>
<gene>
    <name evidence="2" type="ORF">SAMN06297144_1541</name>
</gene>
<feature type="compositionally biased region" description="Basic and acidic residues" evidence="1">
    <location>
        <begin position="57"/>
        <end position="72"/>
    </location>
</feature>
<evidence type="ECO:0000313" key="3">
    <source>
        <dbReference type="Proteomes" id="UP000219494"/>
    </source>
</evidence>
<evidence type="ECO:0000256" key="1">
    <source>
        <dbReference type="SAM" id="MobiDB-lite"/>
    </source>
</evidence>